<organism evidence="3 4">
    <name type="scientific">Pelagicoccus mobilis</name>
    <dbReference type="NCBI Taxonomy" id="415221"/>
    <lineage>
        <taxon>Bacteria</taxon>
        <taxon>Pseudomonadati</taxon>
        <taxon>Verrucomicrobiota</taxon>
        <taxon>Opitutia</taxon>
        <taxon>Puniceicoccales</taxon>
        <taxon>Pelagicoccaceae</taxon>
        <taxon>Pelagicoccus</taxon>
    </lineage>
</organism>
<dbReference type="InterPro" id="IPR056906">
    <property type="entry name" value="ORF2/G2P_dom"/>
</dbReference>
<name>A0A934RUD6_9BACT</name>
<dbReference type="Proteomes" id="UP000617628">
    <property type="component" value="Unassembled WGS sequence"/>
</dbReference>
<feature type="region of interest" description="Disordered" evidence="1">
    <location>
        <begin position="196"/>
        <end position="216"/>
    </location>
</feature>
<sequence length="285" mass="33116">MSPAVSLFDEKDARVEVEITDDRSNAQAIGELSPYVPRSWFCPVGIRKVLADLEPRLPDVGGCLFLTFTVDPKLFSEPEAAFDKARDKLRRIFHKLRRGVKWEGKQYKVDKPYCVKLEFHENGWPHFHSIFLSKRFLPGGLLNKLWNYGRTNVARISNEDFRYLLKYVTKSGEIPEWVRGRERIRIFQASRGFYRKRTKPPSAKKKNAKGGSDRKTKTTIGERLKIWEKTAVLKDQLKRYKQIKLNQPYSEMAGKEALSAAKEGRYLGNARFCINNPKQLENYIL</sequence>
<gene>
    <name evidence="3" type="ORF">JIN87_01885</name>
</gene>
<feature type="compositionally biased region" description="Basic residues" evidence="1">
    <location>
        <begin position="196"/>
        <end position="208"/>
    </location>
</feature>
<proteinExistence type="predicted"/>
<dbReference type="Pfam" id="PF23343">
    <property type="entry name" value="REP_ORF2-G2P"/>
    <property type="match status" value="1"/>
</dbReference>
<comment type="caution">
    <text evidence="3">The sequence shown here is derived from an EMBL/GenBank/DDBJ whole genome shotgun (WGS) entry which is preliminary data.</text>
</comment>
<feature type="domain" description="Replication-associated protein ORF2/G2P" evidence="2">
    <location>
        <begin position="64"/>
        <end position="171"/>
    </location>
</feature>
<dbReference type="EMBL" id="JAENIL010000003">
    <property type="protein sequence ID" value="MBK1875595.1"/>
    <property type="molecule type" value="Genomic_DNA"/>
</dbReference>
<dbReference type="RefSeq" id="WP_200353813.1">
    <property type="nucleotide sequence ID" value="NZ_JAENIL010000003.1"/>
</dbReference>
<keyword evidence="4" id="KW-1185">Reference proteome</keyword>
<evidence type="ECO:0000313" key="3">
    <source>
        <dbReference type="EMBL" id="MBK1875595.1"/>
    </source>
</evidence>
<evidence type="ECO:0000259" key="2">
    <source>
        <dbReference type="Pfam" id="PF23343"/>
    </source>
</evidence>
<reference evidence="3" key="1">
    <citation type="submission" date="2021-01" db="EMBL/GenBank/DDBJ databases">
        <title>Modified the classification status of verrucomicrobia.</title>
        <authorList>
            <person name="Feng X."/>
        </authorList>
    </citation>
    <scope>NUCLEOTIDE SEQUENCE</scope>
    <source>
        <strain evidence="3">KCTC 13126</strain>
    </source>
</reference>
<protein>
    <recommendedName>
        <fullName evidence="2">Replication-associated protein ORF2/G2P domain-containing protein</fullName>
    </recommendedName>
</protein>
<accession>A0A934RUD6</accession>
<evidence type="ECO:0000256" key="1">
    <source>
        <dbReference type="SAM" id="MobiDB-lite"/>
    </source>
</evidence>
<dbReference type="AlphaFoldDB" id="A0A934RUD6"/>
<evidence type="ECO:0000313" key="4">
    <source>
        <dbReference type="Proteomes" id="UP000617628"/>
    </source>
</evidence>